<feature type="compositionally biased region" description="Basic residues" evidence="1">
    <location>
        <begin position="494"/>
        <end position="509"/>
    </location>
</feature>
<feature type="region of interest" description="Disordered" evidence="1">
    <location>
        <begin position="483"/>
        <end position="513"/>
    </location>
</feature>
<sequence length="864" mass="96215">MANRWPPRSPSNTPSSTSSSAPSSTSPSSFLSPSLSSFTSPSTSPPTTPSTCLSVLATPSAGDEIHLKADEKVETRDSIVPWREFDVMELDKVDPSCLTQDPNVLPPYNPADDPDAVRGLHESGAILRRTKLQTLDISTIQAFEGMAAATGFSSLSVFTTPNQSWVPEFAVAHGEITTYADGRWGRFEYSRWPQAYARDCLHVACIPRKPPSTSSPSVALWRTLTLQDWKREDCGVVGVGFLAKECLKDIEDEASAAIERFSHCRRDRREWNQVGKCIITWLRLALDRLRILPAPRGVAISLAAHVQRLTFELHGLTVLLTTVLERIESQNDYTSDVLDVVGTHTWDPSVAQVLFRAGVPVWFQQPLTNRLSIYKVVTKTDVPLDFSTTPAYPRLVLAKRDISGVLNTAGEWFRAMHAVVRRQLCGSSLPELSRQEPDGDSRPCKRLREETSHPKEWSSSLGPPAPAIVLRHPQDANVLGHSIRPAMTAPSHPLSRRNKKPARRSRRSHDKQAVLLSPLTTATGTPPETTRDVRVFTMNPFRQFYPSRSVFVAAAWSGALSSAGPLSQPAQSATFYYPPPWLLDSLIGYDNNPDKIARHLHHLAAIRTFCRLRLFDHTVAGRPLTSAEWRDALFGDYDVDRLQDDVASTSASSSMSTSTSAPPSARMAFRHKLRQNLRRLFGGVASLRSYDAASVPRFAGHVVTYQTALKDKEIQRRLVWEAHEINWRCELLSLDALIVGSKDWPEMIRWIHESDISRVWGASSSGMDVAPRTDGGMQPFCWMSPGEEGWEACRGHLQAFLNVLSRWPGCPADLHHNPEVALHCTAVEYSQLMDRAVTFYVRTFISKYQRLPIPPARVESLPST</sequence>
<accession>A0A1M2V869</accession>
<gene>
    <name evidence="2" type="ORF">TRAPUB_5531</name>
</gene>
<evidence type="ECO:0000313" key="3">
    <source>
        <dbReference type="Proteomes" id="UP000184267"/>
    </source>
</evidence>
<dbReference type="AlphaFoldDB" id="A0A1M2V869"/>
<feature type="compositionally biased region" description="Basic and acidic residues" evidence="1">
    <location>
        <begin position="433"/>
        <end position="456"/>
    </location>
</feature>
<feature type="region of interest" description="Disordered" evidence="1">
    <location>
        <begin position="430"/>
        <end position="468"/>
    </location>
</feature>
<name>A0A1M2V869_TRAPU</name>
<dbReference type="OrthoDB" id="2750966at2759"/>
<evidence type="ECO:0000313" key="2">
    <source>
        <dbReference type="EMBL" id="OJT03802.1"/>
    </source>
</evidence>
<feature type="compositionally biased region" description="Low complexity" evidence="1">
    <location>
        <begin position="10"/>
        <end position="42"/>
    </location>
</feature>
<dbReference type="Proteomes" id="UP000184267">
    <property type="component" value="Unassembled WGS sequence"/>
</dbReference>
<evidence type="ECO:0000256" key="1">
    <source>
        <dbReference type="SAM" id="MobiDB-lite"/>
    </source>
</evidence>
<dbReference type="OMA" id="MNPFRQF"/>
<comment type="caution">
    <text evidence="2">The sequence shown here is derived from an EMBL/GenBank/DDBJ whole genome shotgun (WGS) entry which is preliminary data.</text>
</comment>
<organism evidence="2 3">
    <name type="scientific">Trametes pubescens</name>
    <name type="common">White-rot fungus</name>
    <dbReference type="NCBI Taxonomy" id="154538"/>
    <lineage>
        <taxon>Eukaryota</taxon>
        <taxon>Fungi</taxon>
        <taxon>Dikarya</taxon>
        <taxon>Basidiomycota</taxon>
        <taxon>Agaricomycotina</taxon>
        <taxon>Agaricomycetes</taxon>
        <taxon>Polyporales</taxon>
        <taxon>Polyporaceae</taxon>
        <taxon>Trametes</taxon>
    </lineage>
</organism>
<proteinExistence type="predicted"/>
<protein>
    <submittedName>
        <fullName evidence="2">Uncharacterized protein</fullName>
    </submittedName>
</protein>
<keyword evidence="3" id="KW-1185">Reference proteome</keyword>
<reference evidence="2 3" key="1">
    <citation type="submission" date="2016-10" db="EMBL/GenBank/DDBJ databases">
        <title>Genome sequence of the basidiomycete white-rot fungus Trametes pubescens.</title>
        <authorList>
            <person name="Makela M.R."/>
            <person name="Granchi Z."/>
            <person name="Peng M."/>
            <person name="De Vries R.P."/>
            <person name="Grigoriev I."/>
            <person name="Riley R."/>
            <person name="Hilden K."/>
        </authorList>
    </citation>
    <scope>NUCLEOTIDE SEQUENCE [LARGE SCALE GENOMIC DNA]</scope>
    <source>
        <strain evidence="2 3">FBCC735</strain>
    </source>
</reference>
<dbReference type="EMBL" id="MNAD01001598">
    <property type="protein sequence ID" value="OJT03802.1"/>
    <property type="molecule type" value="Genomic_DNA"/>
</dbReference>
<feature type="region of interest" description="Disordered" evidence="1">
    <location>
        <begin position="1"/>
        <end position="54"/>
    </location>
</feature>